<gene>
    <name evidence="3" type="ORF">IXB50_03740</name>
</gene>
<feature type="transmembrane region" description="Helical" evidence="2">
    <location>
        <begin position="388"/>
        <end position="410"/>
    </location>
</feature>
<dbReference type="InterPro" id="IPR013783">
    <property type="entry name" value="Ig-like_fold"/>
</dbReference>
<comment type="caution">
    <text evidence="3">The sequence shown here is derived from an EMBL/GenBank/DDBJ whole genome shotgun (WGS) entry which is preliminary data.</text>
</comment>
<dbReference type="RefSeq" id="WP_215607597.1">
    <property type="nucleotide sequence ID" value="NZ_JADOES010000004.1"/>
</dbReference>
<evidence type="ECO:0000256" key="1">
    <source>
        <dbReference type="SAM" id="MobiDB-lite"/>
    </source>
</evidence>
<dbReference type="EMBL" id="JADOES010000004">
    <property type="protein sequence ID" value="MBT9314533.1"/>
    <property type="molecule type" value="Genomic_DNA"/>
</dbReference>
<keyword evidence="2" id="KW-0472">Membrane</keyword>
<protein>
    <submittedName>
        <fullName evidence="3">Uncharacterized protein</fullName>
    </submittedName>
</protein>
<reference evidence="3" key="2">
    <citation type="journal article" date="2021" name="Mar. Drugs">
        <title>Genome Reduction and Secondary Metabolism of the Marine Sponge-Associated Cyanobacterium Leptothoe.</title>
        <authorList>
            <person name="Konstantinou D."/>
            <person name="Popin R.V."/>
            <person name="Fewer D.P."/>
            <person name="Sivonen K."/>
            <person name="Gkelis S."/>
        </authorList>
    </citation>
    <scope>NUCLEOTIDE SEQUENCE</scope>
    <source>
        <strain evidence="3">TAU-MAC 1115</strain>
    </source>
</reference>
<keyword evidence="2" id="KW-0812">Transmembrane</keyword>
<dbReference type="Gene3D" id="2.60.40.10">
    <property type="entry name" value="Immunoglobulins"/>
    <property type="match status" value="1"/>
</dbReference>
<feature type="compositionally biased region" description="Low complexity" evidence="1">
    <location>
        <begin position="845"/>
        <end position="860"/>
    </location>
</feature>
<evidence type="ECO:0000313" key="3">
    <source>
        <dbReference type="EMBL" id="MBT9314533.1"/>
    </source>
</evidence>
<keyword evidence="4" id="KW-1185">Reference proteome</keyword>
<reference evidence="3" key="1">
    <citation type="submission" date="2020-11" db="EMBL/GenBank/DDBJ databases">
        <authorList>
            <person name="Konstantinou D."/>
            <person name="Gkelis S."/>
            <person name="Popin R."/>
            <person name="Fewer D."/>
            <person name="Sivonen K."/>
        </authorList>
    </citation>
    <scope>NUCLEOTIDE SEQUENCE</scope>
    <source>
        <strain evidence="3">TAU-MAC 1115</strain>
    </source>
</reference>
<keyword evidence="2" id="KW-1133">Transmembrane helix</keyword>
<sequence>MTRYSVPMEALPQIALDHAAATDPIGVIISSSGQDQVLPGDSLEIRVTVTNKGDKSAVIDIFLDELPVAIHPWCETIQTQLALDPGEGEDVTLRFDVPATALAGAYDYWLVVDAPDHYSGRPPHRYPHSLKVLPPPQSALRENTPTFAVEPVTTHTKPIKVLPGNPLQFQVYVYNRSDRVDRFRLRCADLPEDWVTINYPQGFRTPGLAIVESQLDLNPDMEGVILLTLTPPPNALAQTMLVTLQVKSENNPKLKLLDVLYLQIEPLYQVTTHFRTLVSRIQQQPGRYSVQATNQGNTTRTLDFQIVGLEGGDLCNYTIHPSSLTLAPQQALVSDVMVQPKHPWKRPLFGGGRVIQFEVVATDPAKKPLIENPMQGLLMWEARPWWQILPFILLLIGSFIGLMWLTWWFFIHPPAPSRVLRFAPESTAYDASNDDTVSVGFEISNPGRIQQLEIIGQSVEGDLLSGPLTYDLSGKTLPPELESFCIERRQALTCRNVRTDAKRAGEYQFILNVIPKPGRNAIPTQAQSALVAIAPIPPAPLPSIEVAPSAKSYVEKAPSIVKDPIEQTNTQTAKIDSSAVPLAEQTFLDPNNSEHFEPSTPVEDPHVVRANWYISHPEQIKAIKLIVRDAEKAVAAKPLTFEFNQQQQPKEPANLKDIIPTKLADGFCNIDETQILKCENVPTGLRQPGTYTIDVVAILRDKPLAEAIVTTSEPTQISPRPPKIISLTYNDSTGPIPLVTPGIPNYLSDFFVAVEAGNAQKIVTLNWEVEENVGTQVMILPTPGPVAAVGTLSVPIRLDSGKTILSFKVQNSAGEMEARSFSITPYDPTPEKPPEIVINTGSDQAAGATAAGAANGAATGENSSGESETFEGPPVTIKPGKVSPVELPPQFE</sequence>
<name>A0A947GH84_9CYAN</name>
<accession>A0A947GH84</accession>
<evidence type="ECO:0000256" key="2">
    <source>
        <dbReference type="SAM" id="Phobius"/>
    </source>
</evidence>
<proteinExistence type="predicted"/>
<organism evidence="3 4">
    <name type="scientific">Leptothoe spongobia TAU-MAC 1115</name>
    <dbReference type="NCBI Taxonomy" id="1967444"/>
    <lineage>
        <taxon>Bacteria</taxon>
        <taxon>Bacillati</taxon>
        <taxon>Cyanobacteriota</taxon>
        <taxon>Cyanophyceae</taxon>
        <taxon>Nodosilineales</taxon>
        <taxon>Cymatolegaceae</taxon>
        <taxon>Leptothoe</taxon>
        <taxon>Leptothoe spongobia</taxon>
    </lineage>
</organism>
<evidence type="ECO:0000313" key="4">
    <source>
        <dbReference type="Proteomes" id="UP000717364"/>
    </source>
</evidence>
<dbReference type="Proteomes" id="UP000717364">
    <property type="component" value="Unassembled WGS sequence"/>
</dbReference>
<dbReference type="AlphaFoldDB" id="A0A947GH84"/>
<feature type="region of interest" description="Disordered" evidence="1">
    <location>
        <begin position="839"/>
        <end position="892"/>
    </location>
</feature>